<evidence type="ECO:0000313" key="4">
    <source>
        <dbReference type="Proteomes" id="UP001244011"/>
    </source>
</evidence>
<keyword evidence="4" id="KW-1185">Reference proteome</keyword>
<dbReference type="CDD" id="cd20273">
    <property type="entry name" value="Complex1_LYR_unchar"/>
    <property type="match status" value="1"/>
</dbReference>
<reference evidence="3" key="1">
    <citation type="submission" date="2023-06" db="EMBL/GenBank/DDBJ databases">
        <title>Genome-scale phylogeny and comparative genomics of the fungal order Sordariales.</title>
        <authorList>
            <consortium name="Lawrence Berkeley National Laboratory"/>
            <person name="Hensen N."/>
            <person name="Bonometti L."/>
            <person name="Westerberg I."/>
            <person name="Brannstrom I.O."/>
            <person name="Guillou S."/>
            <person name="Cros-Aarteil S."/>
            <person name="Calhoun S."/>
            <person name="Haridas S."/>
            <person name="Kuo A."/>
            <person name="Mondo S."/>
            <person name="Pangilinan J."/>
            <person name="Riley R."/>
            <person name="Labutti K."/>
            <person name="Andreopoulos B."/>
            <person name="Lipzen A."/>
            <person name="Chen C."/>
            <person name="Yanf M."/>
            <person name="Daum C."/>
            <person name="Ng V."/>
            <person name="Clum A."/>
            <person name="Steindorff A."/>
            <person name="Ohm R."/>
            <person name="Martin F."/>
            <person name="Silar P."/>
            <person name="Natvig D."/>
            <person name="Lalanne C."/>
            <person name="Gautier V."/>
            <person name="Ament-Velasquez S.L."/>
            <person name="Kruys A."/>
            <person name="Hutchinson M.I."/>
            <person name="Powell A.J."/>
            <person name="Barry K."/>
            <person name="Miller A.N."/>
            <person name="Grigoriev I.V."/>
            <person name="Debuchy R."/>
            <person name="Gladieux P."/>
            <person name="Thoren M.H."/>
            <person name="Johannesson H."/>
        </authorList>
    </citation>
    <scope>NUCLEOTIDE SEQUENCE</scope>
    <source>
        <strain evidence="3">8032-3</strain>
    </source>
</reference>
<evidence type="ECO:0000256" key="1">
    <source>
        <dbReference type="SAM" id="MobiDB-lite"/>
    </source>
</evidence>
<dbReference type="Pfam" id="PF20263">
    <property type="entry name" value="LYRM2-like"/>
    <property type="match status" value="1"/>
</dbReference>
<dbReference type="Proteomes" id="UP001244011">
    <property type="component" value="Unassembled WGS sequence"/>
</dbReference>
<comment type="caution">
    <text evidence="3">The sequence shown here is derived from an EMBL/GenBank/DDBJ whole genome shotgun (WGS) entry which is preliminary data.</text>
</comment>
<sequence>MSKPSLPAPVPQGALHLYRHLLREASYLPPVCQPFISERITARFRKHRPDPDPAPSLHQASHGLRYLRAANAGDMTRMRRVLLLAFGRIGRRRRELLDRLVRKDPPADSAALQELIHSASARSGSEPADGPDDWLAKWDVGKIRAFLASQSQAGIQSSPRPVLKSKHVNPEKSIPTENTWGRPLHPRLARSKLKKAWKKLIDRVLPPVPHGEWEVLRDLAAGKLTGPEWTVPARRPVAAPSDEAGSQEQLWHWVPYTIQPVRQVERKHSRRFKLMTGSVDDGSLLGSSPAKVHNYTARFWRRLYSHVWHMTATMEKKPVGNGWNIKWGNARLELSPPTAGHAEFFQGVSKDGRLSATPAKGQKKQPSPVG</sequence>
<dbReference type="GeneID" id="85305177"/>
<proteinExistence type="predicted"/>
<protein>
    <recommendedName>
        <fullName evidence="2">LYR motif-containing protein Cup1-like N-terminal domain-containing protein</fullName>
    </recommendedName>
</protein>
<dbReference type="EMBL" id="MU839013">
    <property type="protein sequence ID" value="KAK1765957.1"/>
    <property type="molecule type" value="Genomic_DNA"/>
</dbReference>
<accession>A0AAJ0FFW3</accession>
<feature type="domain" description="LYR motif-containing protein Cup1-like N-terminal" evidence="2">
    <location>
        <begin position="17"/>
        <end position="97"/>
    </location>
</feature>
<feature type="compositionally biased region" description="Polar residues" evidence="1">
    <location>
        <begin position="150"/>
        <end position="159"/>
    </location>
</feature>
<feature type="region of interest" description="Disordered" evidence="1">
    <location>
        <begin position="150"/>
        <end position="183"/>
    </location>
</feature>
<dbReference type="RefSeq" id="XP_060282170.1">
    <property type="nucleotide sequence ID" value="XM_060421990.1"/>
</dbReference>
<organism evidence="3 4">
    <name type="scientific">Phialemonium atrogriseum</name>
    <dbReference type="NCBI Taxonomy" id="1093897"/>
    <lineage>
        <taxon>Eukaryota</taxon>
        <taxon>Fungi</taxon>
        <taxon>Dikarya</taxon>
        <taxon>Ascomycota</taxon>
        <taxon>Pezizomycotina</taxon>
        <taxon>Sordariomycetes</taxon>
        <taxon>Sordariomycetidae</taxon>
        <taxon>Cephalothecales</taxon>
        <taxon>Cephalothecaceae</taxon>
        <taxon>Phialemonium</taxon>
    </lineage>
</organism>
<gene>
    <name evidence="3" type="ORF">QBC33DRAFT_121686</name>
</gene>
<dbReference type="InterPro" id="IPR046896">
    <property type="entry name" value="Cup1-like_N"/>
</dbReference>
<name>A0AAJ0FFW3_9PEZI</name>
<evidence type="ECO:0000259" key="2">
    <source>
        <dbReference type="Pfam" id="PF20263"/>
    </source>
</evidence>
<dbReference type="AlphaFoldDB" id="A0AAJ0FFW3"/>
<evidence type="ECO:0000313" key="3">
    <source>
        <dbReference type="EMBL" id="KAK1765957.1"/>
    </source>
</evidence>
<feature type="region of interest" description="Disordered" evidence="1">
    <location>
        <begin position="348"/>
        <end position="370"/>
    </location>
</feature>